<sequence length="224" mass="25423">MRRRKRQLDIYIPGKTTINPPASFRDDGQERLQSKRSTSNDKTNYINALEAQFNIRLSNSIKQCKSQDYDKLYEALLNGTRLPKGVVNNAAESINVGAASIESFLRNECKKTKKKSVEYWIDYVRKNFITTKLSISNIEASTSSTGNIRVDDDDDDDDDDSNDDVDEDEDDEDTGEYEEGTQYRACSASLRSILRSDLSQQVQSLFASTINDNMQSVSDYLSDF</sequence>
<feature type="non-terminal residue" evidence="2">
    <location>
        <position position="224"/>
    </location>
</feature>
<organism evidence="2 3">
    <name type="scientific">Mucor plumbeus</name>
    <dbReference type="NCBI Taxonomy" id="97098"/>
    <lineage>
        <taxon>Eukaryota</taxon>
        <taxon>Fungi</taxon>
        <taxon>Fungi incertae sedis</taxon>
        <taxon>Mucoromycota</taxon>
        <taxon>Mucoromycotina</taxon>
        <taxon>Mucoromycetes</taxon>
        <taxon>Mucorales</taxon>
        <taxon>Mucorineae</taxon>
        <taxon>Mucoraceae</taxon>
        <taxon>Mucor</taxon>
    </lineage>
</organism>
<dbReference type="EMBL" id="JAEPRC010000993">
    <property type="protein sequence ID" value="KAG2190330.1"/>
    <property type="molecule type" value="Genomic_DNA"/>
</dbReference>
<feature type="compositionally biased region" description="Basic and acidic residues" evidence="1">
    <location>
        <begin position="24"/>
        <end position="33"/>
    </location>
</feature>
<comment type="caution">
    <text evidence="2">The sequence shown here is derived from an EMBL/GenBank/DDBJ whole genome shotgun (WGS) entry which is preliminary data.</text>
</comment>
<dbReference type="AlphaFoldDB" id="A0A8H7QDX1"/>
<dbReference type="OrthoDB" id="10562766at2759"/>
<proteinExistence type="predicted"/>
<evidence type="ECO:0000313" key="3">
    <source>
        <dbReference type="Proteomes" id="UP000650833"/>
    </source>
</evidence>
<protein>
    <submittedName>
        <fullName evidence="2">Uncharacterized protein</fullName>
    </submittedName>
</protein>
<dbReference type="Proteomes" id="UP000650833">
    <property type="component" value="Unassembled WGS sequence"/>
</dbReference>
<evidence type="ECO:0000256" key="1">
    <source>
        <dbReference type="SAM" id="MobiDB-lite"/>
    </source>
</evidence>
<name>A0A8H7QDX1_9FUNG</name>
<feature type="region of interest" description="Disordered" evidence="1">
    <location>
        <begin position="144"/>
        <end position="183"/>
    </location>
</feature>
<accession>A0A8H7QDX1</accession>
<feature type="compositionally biased region" description="Acidic residues" evidence="1">
    <location>
        <begin position="151"/>
        <end position="179"/>
    </location>
</feature>
<feature type="region of interest" description="Disordered" evidence="1">
    <location>
        <begin position="19"/>
        <end position="40"/>
    </location>
</feature>
<evidence type="ECO:0000313" key="2">
    <source>
        <dbReference type="EMBL" id="KAG2190330.1"/>
    </source>
</evidence>
<reference evidence="2" key="1">
    <citation type="submission" date="2020-12" db="EMBL/GenBank/DDBJ databases">
        <title>Metabolic potential, ecology and presence of endohyphal bacteria is reflected in genomic diversity of Mucoromycotina.</title>
        <authorList>
            <person name="Muszewska A."/>
            <person name="Okrasinska A."/>
            <person name="Steczkiewicz K."/>
            <person name="Drgas O."/>
            <person name="Orlowska M."/>
            <person name="Perlinska-Lenart U."/>
            <person name="Aleksandrzak-Piekarczyk T."/>
            <person name="Szatraj K."/>
            <person name="Zielenkiewicz U."/>
            <person name="Pilsyk S."/>
            <person name="Malc E."/>
            <person name="Mieczkowski P."/>
            <person name="Kruszewska J.S."/>
            <person name="Biernat P."/>
            <person name="Pawlowska J."/>
        </authorList>
    </citation>
    <scope>NUCLEOTIDE SEQUENCE</scope>
    <source>
        <strain evidence="2">CBS 226.32</strain>
    </source>
</reference>
<gene>
    <name evidence="2" type="ORF">INT46_011475</name>
</gene>
<keyword evidence="3" id="KW-1185">Reference proteome</keyword>